<feature type="transmembrane region" description="Helical" evidence="1">
    <location>
        <begin position="107"/>
        <end position="128"/>
    </location>
</feature>
<accession>A0ABT8W7A5</accession>
<feature type="transmembrane region" description="Helical" evidence="1">
    <location>
        <begin position="134"/>
        <end position="154"/>
    </location>
</feature>
<dbReference type="Proteomes" id="UP001176883">
    <property type="component" value="Unassembled WGS sequence"/>
</dbReference>
<organism evidence="3 4">
    <name type="scientific">Flavivirga aquimarina</name>
    <dbReference type="NCBI Taxonomy" id="2027862"/>
    <lineage>
        <taxon>Bacteria</taxon>
        <taxon>Pseudomonadati</taxon>
        <taxon>Bacteroidota</taxon>
        <taxon>Flavobacteriia</taxon>
        <taxon>Flavobacteriales</taxon>
        <taxon>Flavobacteriaceae</taxon>
        <taxon>Flavivirga</taxon>
    </lineage>
</organism>
<proteinExistence type="predicted"/>
<keyword evidence="1" id="KW-0472">Membrane</keyword>
<evidence type="ECO:0000313" key="4">
    <source>
        <dbReference type="Proteomes" id="UP001176883"/>
    </source>
</evidence>
<name>A0ABT8W7A5_9FLAO</name>
<feature type="transmembrane region" description="Helical" evidence="1">
    <location>
        <begin position="86"/>
        <end position="102"/>
    </location>
</feature>
<keyword evidence="3" id="KW-0378">Hydrolase</keyword>
<sequence>MILLYTTLFLIVILVFVFFQDLKKRTIHVALPIILFLLALVINYSSTDLKFSYILYNIAFIIINILGVVLYFSLKNKGFVNPIDTYIGLGDIAFFLAITPLFNLKPFILFFVFGLLFSLLTHLGFMLFKQVKTIPLAGYLSLFLIVNIIAKNMFKINALF</sequence>
<feature type="transmembrane region" description="Helical" evidence="1">
    <location>
        <begin position="29"/>
        <end position="46"/>
    </location>
</feature>
<feature type="domain" description="Prepilin type IV endopeptidase peptidase" evidence="2">
    <location>
        <begin position="8"/>
        <end position="120"/>
    </location>
</feature>
<keyword evidence="4" id="KW-1185">Reference proteome</keyword>
<comment type="caution">
    <text evidence="3">The sequence shown here is derived from an EMBL/GenBank/DDBJ whole genome shotgun (WGS) entry which is preliminary data.</text>
</comment>
<evidence type="ECO:0000313" key="3">
    <source>
        <dbReference type="EMBL" id="MDO5968993.1"/>
    </source>
</evidence>
<feature type="transmembrane region" description="Helical" evidence="1">
    <location>
        <begin position="53"/>
        <end position="74"/>
    </location>
</feature>
<evidence type="ECO:0000256" key="1">
    <source>
        <dbReference type="SAM" id="Phobius"/>
    </source>
</evidence>
<protein>
    <submittedName>
        <fullName evidence="3">Prepilin peptidase</fullName>
        <ecNumber evidence="3">3.4.23.43</ecNumber>
    </submittedName>
</protein>
<dbReference type="Pfam" id="PF01478">
    <property type="entry name" value="Peptidase_A24"/>
    <property type="match status" value="1"/>
</dbReference>
<reference evidence="3" key="1">
    <citation type="submission" date="2023-07" db="EMBL/GenBank/DDBJ databases">
        <title>Two novel species in the genus Flavivirga.</title>
        <authorList>
            <person name="Kwon K."/>
        </authorList>
    </citation>
    <scope>NUCLEOTIDE SEQUENCE</scope>
    <source>
        <strain evidence="3">KCTC 52353</strain>
    </source>
</reference>
<keyword evidence="1" id="KW-1133">Transmembrane helix</keyword>
<dbReference type="Gene3D" id="1.20.120.1220">
    <property type="match status" value="1"/>
</dbReference>
<keyword evidence="1" id="KW-0812">Transmembrane</keyword>
<dbReference type="GO" id="GO:0004190">
    <property type="term" value="F:aspartic-type endopeptidase activity"/>
    <property type="evidence" value="ECO:0007669"/>
    <property type="project" value="UniProtKB-EC"/>
</dbReference>
<dbReference type="InterPro" id="IPR000045">
    <property type="entry name" value="Prepilin_IV_endopep_pep"/>
</dbReference>
<dbReference type="EC" id="3.4.23.43" evidence="3"/>
<dbReference type="RefSeq" id="WP_303276680.1">
    <property type="nucleotide sequence ID" value="NZ_JAUOEK010000056.1"/>
</dbReference>
<gene>
    <name evidence="3" type="ORF">Q4Q35_04160</name>
</gene>
<dbReference type="EMBL" id="JAUOEK010000056">
    <property type="protein sequence ID" value="MDO5968993.1"/>
    <property type="molecule type" value="Genomic_DNA"/>
</dbReference>
<evidence type="ECO:0000259" key="2">
    <source>
        <dbReference type="Pfam" id="PF01478"/>
    </source>
</evidence>